<feature type="compositionally biased region" description="Polar residues" evidence="1">
    <location>
        <begin position="134"/>
        <end position="143"/>
    </location>
</feature>
<keyword evidence="2" id="KW-0472">Membrane</keyword>
<proteinExistence type="predicted"/>
<dbReference type="EMBL" id="BAABGL010000008">
    <property type="protein sequence ID" value="GAA4389765.1"/>
    <property type="molecule type" value="Genomic_DNA"/>
</dbReference>
<gene>
    <name evidence="3" type="ORF">GCM10023167_15740</name>
</gene>
<feature type="compositionally biased region" description="Polar residues" evidence="1">
    <location>
        <begin position="173"/>
        <end position="184"/>
    </location>
</feature>
<keyword evidence="2" id="KW-1133">Transmembrane helix</keyword>
<feature type="transmembrane region" description="Helical" evidence="2">
    <location>
        <begin position="41"/>
        <end position="61"/>
    </location>
</feature>
<name>A0ABP8JF61_9MICO</name>
<comment type="caution">
    <text evidence="3">The sequence shown here is derived from an EMBL/GenBank/DDBJ whole genome shotgun (WGS) entry which is preliminary data.</text>
</comment>
<feature type="compositionally biased region" description="Basic and acidic residues" evidence="1">
    <location>
        <begin position="149"/>
        <end position="163"/>
    </location>
</feature>
<sequence>MSPLAQAVHTAPARRRAATPLRDEEISRLRLVVPQVARRRMPFSVICVGIIVLGILGVLLLNITISHSTYRVEQLTAEQARLHEERDRLTEDISYRESPQNIAAAAEELGMTRDLTPEYIRLSDGEVLSPGSVPGNTLRNPSTVPGPRADARGDVRPNLRSDETLPAVGGGSSEISAPSQRSPR</sequence>
<accession>A0ABP8JF61</accession>
<reference evidence="4" key="1">
    <citation type="journal article" date="2019" name="Int. J. Syst. Evol. Microbiol.">
        <title>The Global Catalogue of Microorganisms (GCM) 10K type strain sequencing project: providing services to taxonomists for standard genome sequencing and annotation.</title>
        <authorList>
            <consortium name="The Broad Institute Genomics Platform"/>
            <consortium name="The Broad Institute Genome Sequencing Center for Infectious Disease"/>
            <person name="Wu L."/>
            <person name="Ma J."/>
        </authorList>
    </citation>
    <scope>NUCLEOTIDE SEQUENCE [LARGE SCALE GENOMIC DNA]</scope>
    <source>
        <strain evidence="4">JCM 17808</strain>
    </source>
</reference>
<keyword evidence="2" id="KW-0812">Transmembrane</keyword>
<dbReference type="Proteomes" id="UP001500642">
    <property type="component" value="Unassembled WGS sequence"/>
</dbReference>
<evidence type="ECO:0000256" key="1">
    <source>
        <dbReference type="SAM" id="MobiDB-lite"/>
    </source>
</evidence>
<protein>
    <recommendedName>
        <fullName evidence="5">Cell division protein FtsL</fullName>
    </recommendedName>
</protein>
<organism evidence="3 4">
    <name type="scientific">Brevibacterium pityocampae</name>
    <dbReference type="NCBI Taxonomy" id="506594"/>
    <lineage>
        <taxon>Bacteria</taxon>
        <taxon>Bacillati</taxon>
        <taxon>Actinomycetota</taxon>
        <taxon>Actinomycetes</taxon>
        <taxon>Micrococcales</taxon>
        <taxon>Brevibacteriaceae</taxon>
        <taxon>Brevibacterium</taxon>
    </lineage>
</organism>
<evidence type="ECO:0008006" key="5">
    <source>
        <dbReference type="Google" id="ProtNLM"/>
    </source>
</evidence>
<evidence type="ECO:0000313" key="4">
    <source>
        <dbReference type="Proteomes" id="UP001500642"/>
    </source>
</evidence>
<evidence type="ECO:0000313" key="3">
    <source>
        <dbReference type="EMBL" id="GAA4389765.1"/>
    </source>
</evidence>
<keyword evidence="4" id="KW-1185">Reference proteome</keyword>
<feature type="region of interest" description="Disordered" evidence="1">
    <location>
        <begin position="126"/>
        <end position="184"/>
    </location>
</feature>
<dbReference type="RefSeq" id="WP_137319960.1">
    <property type="nucleotide sequence ID" value="NZ_BAABGL010000008.1"/>
</dbReference>
<evidence type="ECO:0000256" key="2">
    <source>
        <dbReference type="SAM" id="Phobius"/>
    </source>
</evidence>